<dbReference type="AlphaFoldDB" id="A0AAW0DXK3"/>
<gene>
    <name evidence="2" type="ORF">VNI00_002901</name>
</gene>
<keyword evidence="3" id="KW-1185">Reference proteome</keyword>
<dbReference type="Gene3D" id="3.40.50.720">
    <property type="entry name" value="NAD(P)-binding Rossmann-like Domain"/>
    <property type="match status" value="1"/>
</dbReference>
<evidence type="ECO:0000256" key="1">
    <source>
        <dbReference type="ARBA" id="ARBA00023002"/>
    </source>
</evidence>
<dbReference type="Proteomes" id="UP001383192">
    <property type="component" value="Unassembled WGS sequence"/>
</dbReference>
<dbReference type="PRINTS" id="PR00081">
    <property type="entry name" value="GDHRDH"/>
</dbReference>
<comment type="caution">
    <text evidence="2">The sequence shown here is derived from an EMBL/GenBank/DDBJ whole genome shotgun (WGS) entry which is preliminary data.</text>
</comment>
<protein>
    <recommendedName>
        <fullName evidence="4">NAD(P)-binding protein</fullName>
    </recommendedName>
</protein>
<dbReference type="InterPro" id="IPR036291">
    <property type="entry name" value="NAD(P)-bd_dom_sf"/>
</dbReference>
<name>A0AAW0DXK3_9AGAR</name>
<sequence length="330" mass="36583">MSQFIRDQSSTQKPVVKVDLTGKVVVVTGANTGLGFEACKHIATMNPRRLIMGCRNRQKGEEAISKLSAETGYKNAEFWQLDLASFASVKSFVNKYEKEGERLDILIENAGVTGPKTYETTSDGWATLLQVNTIAPALHALLLVPIMLRTAKEHSVTTRIVNVSSDLHFSATLAKDKEIKKGNGNMLKEMSGQAYYKRTDFITKYNDTKLLNVLFTQALQRHLPTSPNPFPSPPIVVSTPNPGFCHSELRRDISGVQAAFNCLMEKALALTVEEGSRQLVYAALAQDDKMPGGYTSFNEVAEPSDDALNLQLETRFWVCFVFLPEIDIED</sequence>
<accession>A0AAW0DXK3</accession>
<dbReference type="GO" id="GO:0016491">
    <property type="term" value="F:oxidoreductase activity"/>
    <property type="evidence" value="ECO:0007669"/>
    <property type="project" value="UniProtKB-KW"/>
</dbReference>
<organism evidence="2 3">
    <name type="scientific">Paramarasmius palmivorus</name>
    <dbReference type="NCBI Taxonomy" id="297713"/>
    <lineage>
        <taxon>Eukaryota</taxon>
        <taxon>Fungi</taxon>
        <taxon>Dikarya</taxon>
        <taxon>Basidiomycota</taxon>
        <taxon>Agaricomycotina</taxon>
        <taxon>Agaricomycetes</taxon>
        <taxon>Agaricomycetidae</taxon>
        <taxon>Agaricales</taxon>
        <taxon>Marasmiineae</taxon>
        <taxon>Marasmiaceae</taxon>
        <taxon>Paramarasmius</taxon>
    </lineage>
</organism>
<keyword evidence="1" id="KW-0560">Oxidoreductase</keyword>
<dbReference type="SUPFAM" id="SSF51735">
    <property type="entry name" value="NAD(P)-binding Rossmann-fold domains"/>
    <property type="match status" value="1"/>
</dbReference>
<dbReference type="PANTHER" id="PTHR43157:SF31">
    <property type="entry name" value="PHOSPHATIDYLINOSITOL-GLYCAN BIOSYNTHESIS CLASS F PROTEIN"/>
    <property type="match status" value="1"/>
</dbReference>
<evidence type="ECO:0008006" key="4">
    <source>
        <dbReference type="Google" id="ProtNLM"/>
    </source>
</evidence>
<dbReference type="EMBL" id="JAYKXP010000007">
    <property type="protein sequence ID" value="KAK7056347.1"/>
    <property type="molecule type" value="Genomic_DNA"/>
</dbReference>
<dbReference type="Pfam" id="PF00106">
    <property type="entry name" value="adh_short"/>
    <property type="match status" value="1"/>
</dbReference>
<dbReference type="InterPro" id="IPR002347">
    <property type="entry name" value="SDR_fam"/>
</dbReference>
<dbReference type="PANTHER" id="PTHR43157">
    <property type="entry name" value="PHOSPHATIDYLINOSITOL-GLYCAN BIOSYNTHESIS CLASS F PROTEIN-RELATED"/>
    <property type="match status" value="1"/>
</dbReference>
<reference evidence="2 3" key="1">
    <citation type="submission" date="2024-01" db="EMBL/GenBank/DDBJ databases">
        <title>A draft genome for a cacao thread blight-causing isolate of Paramarasmius palmivorus.</title>
        <authorList>
            <person name="Baruah I.K."/>
            <person name="Bukari Y."/>
            <person name="Amoako-Attah I."/>
            <person name="Meinhardt L.W."/>
            <person name="Bailey B.A."/>
            <person name="Cohen S.P."/>
        </authorList>
    </citation>
    <scope>NUCLEOTIDE SEQUENCE [LARGE SCALE GENOMIC DNA]</scope>
    <source>
        <strain evidence="2 3">GH-12</strain>
    </source>
</reference>
<evidence type="ECO:0000313" key="2">
    <source>
        <dbReference type="EMBL" id="KAK7056347.1"/>
    </source>
</evidence>
<proteinExistence type="predicted"/>
<evidence type="ECO:0000313" key="3">
    <source>
        <dbReference type="Proteomes" id="UP001383192"/>
    </source>
</evidence>